<dbReference type="EMBL" id="LUGH01000154">
    <property type="protein sequence ID" value="OBZ88417.1"/>
    <property type="molecule type" value="Genomic_DNA"/>
</dbReference>
<accession>A0A1C7NH39</accession>
<keyword evidence="2" id="KW-1185">Reference proteome</keyword>
<dbReference type="InParanoid" id="A0A1C7NH39"/>
<proteinExistence type="predicted"/>
<evidence type="ECO:0000313" key="2">
    <source>
        <dbReference type="Proteomes" id="UP000093000"/>
    </source>
</evidence>
<protein>
    <submittedName>
        <fullName evidence="1">Uncharacterized protein</fullName>
    </submittedName>
</protein>
<sequence length="69" mass="7810">MRLIQDTVVQRYNQENDVAAVKAAKNNPGYPKFNSDRCKLFCESKVVNDSQLLGNFNPDTRFSIQVCGL</sequence>
<dbReference type="OrthoDB" id="2234393at2759"/>
<evidence type="ECO:0000313" key="1">
    <source>
        <dbReference type="EMBL" id="OBZ88417.1"/>
    </source>
</evidence>
<organism evidence="1 2">
    <name type="scientific">Choanephora cucurbitarum</name>
    <dbReference type="NCBI Taxonomy" id="101091"/>
    <lineage>
        <taxon>Eukaryota</taxon>
        <taxon>Fungi</taxon>
        <taxon>Fungi incertae sedis</taxon>
        <taxon>Mucoromycota</taxon>
        <taxon>Mucoromycotina</taxon>
        <taxon>Mucoromycetes</taxon>
        <taxon>Mucorales</taxon>
        <taxon>Mucorineae</taxon>
        <taxon>Choanephoraceae</taxon>
        <taxon>Choanephoroideae</taxon>
        <taxon>Choanephora</taxon>
    </lineage>
</organism>
<name>A0A1C7NH39_9FUNG</name>
<gene>
    <name evidence="1" type="ORF">A0J61_03538</name>
</gene>
<dbReference type="Proteomes" id="UP000093000">
    <property type="component" value="Unassembled WGS sequence"/>
</dbReference>
<dbReference type="AlphaFoldDB" id="A0A1C7NH39"/>
<comment type="caution">
    <text evidence="1">The sequence shown here is derived from an EMBL/GenBank/DDBJ whole genome shotgun (WGS) entry which is preliminary data.</text>
</comment>
<reference evidence="1 2" key="1">
    <citation type="submission" date="2016-03" db="EMBL/GenBank/DDBJ databases">
        <title>Choanephora cucurbitarum.</title>
        <authorList>
            <person name="Min B."/>
            <person name="Park H."/>
            <person name="Park J.-H."/>
            <person name="Shin H.-D."/>
            <person name="Choi I.-G."/>
        </authorList>
    </citation>
    <scope>NUCLEOTIDE SEQUENCE [LARGE SCALE GENOMIC DNA]</scope>
    <source>
        <strain evidence="1 2">KUS-F28377</strain>
    </source>
</reference>